<name>A0ABW8M0Z8_9ACTN</name>
<feature type="non-terminal residue" evidence="2">
    <location>
        <position position="71"/>
    </location>
</feature>
<reference evidence="2 3" key="1">
    <citation type="submission" date="2024-11" db="EMBL/GenBank/DDBJ databases">
        <title>The Natural Products Discovery Center: Release of the First 8490 Sequenced Strains for Exploring Actinobacteria Biosynthetic Diversity.</title>
        <authorList>
            <person name="Kalkreuter E."/>
            <person name="Kautsar S.A."/>
            <person name="Yang D."/>
            <person name="Bader C.D."/>
            <person name="Teijaro C.N."/>
            <person name="Fluegel L."/>
            <person name="Davis C.M."/>
            <person name="Simpson J.R."/>
            <person name="Lauterbach L."/>
            <person name="Steele A.D."/>
            <person name="Gui C."/>
            <person name="Meng S."/>
            <person name="Li G."/>
            <person name="Viehrig K."/>
            <person name="Ye F."/>
            <person name="Su P."/>
            <person name="Kiefer A.F."/>
            <person name="Nichols A."/>
            <person name="Cepeda A.J."/>
            <person name="Yan W."/>
            <person name="Fan B."/>
            <person name="Jiang Y."/>
            <person name="Adhikari A."/>
            <person name="Zheng C.-J."/>
            <person name="Schuster L."/>
            <person name="Cowan T.M."/>
            <person name="Smanski M.J."/>
            <person name="Chevrette M.G."/>
            <person name="De Carvalho L.P.S."/>
            <person name="Shen B."/>
        </authorList>
    </citation>
    <scope>NUCLEOTIDE SEQUENCE [LARGE SCALE GENOMIC DNA]</scope>
    <source>
        <strain evidence="2 3">NPDC020863</strain>
    </source>
</reference>
<feature type="transmembrane region" description="Helical" evidence="1">
    <location>
        <begin position="16"/>
        <end position="34"/>
    </location>
</feature>
<accession>A0ABW8M0Z8</accession>
<sequence>MPHDLHGSDFRQAQDPVAHLLFVLVGVLIVAAGWSGGRSLSFPVTGWEGLVSMEPRSWPEPAPEVARAVRA</sequence>
<dbReference type="RefSeq" id="WP_404748551.1">
    <property type="nucleotide sequence ID" value="NZ_JBJDQH010000020.1"/>
</dbReference>
<keyword evidence="1" id="KW-0812">Transmembrane</keyword>
<evidence type="ECO:0000313" key="3">
    <source>
        <dbReference type="Proteomes" id="UP001620295"/>
    </source>
</evidence>
<protein>
    <submittedName>
        <fullName evidence="2">Uncharacterized protein</fullName>
    </submittedName>
</protein>
<evidence type="ECO:0000313" key="2">
    <source>
        <dbReference type="EMBL" id="MFK4271844.1"/>
    </source>
</evidence>
<proteinExistence type="predicted"/>
<organism evidence="2 3">
    <name type="scientific">Streptomyces milbemycinicus</name>
    <dbReference type="NCBI Taxonomy" id="476552"/>
    <lineage>
        <taxon>Bacteria</taxon>
        <taxon>Bacillati</taxon>
        <taxon>Actinomycetota</taxon>
        <taxon>Actinomycetes</taxon>
        <taxon>Kitasatosporales</taxon>
        <taxon>Streptomycetaceae</taxon>
        <taxon>Streptomyces</taxon>
    </lineage>
</organism>
<keyword evidence="1" id="KW-1133">Transmembrane helix</keyword>
<keyword evidence="3" id="KW-1185">Reference proteome</keyword>
<evidence type="ECO:0000256" key="1">
    <source>
        <dbReference type="SAM" id="Phobius"/>
    </source>
</evidence>
<gene>
    <name evidence="2" type="ORF">ACI2L5_44175</name>
</gene>
<dbReference type="EMBL" id="JBJDQH010000020">
    <property type="protein sequence ID" value="MFK4271844.1"/>
    <property type="molecule type" value="Genomic_DNA"/>
</dbReference>
<dbReference type="Proteomes" id="UP001620295">
    <property type="component" value="Unassembled WGS sequence"/>
</dbReference>
<comment type="caution">
    <text evidence="2">The sequence shown here is derived from an EMBL/GenBank/DDBJ whole genome shotgun (WGS) entry which is preliminary data.</text>
</comment>
<keyword evidence="1" id="KW-0472">Membrane</keyword>